<feature type="region of interest" description="Disordered" evidence="10">
    <location>
        <begin position="1303"/>
        <end position="1361"/>
    </location>
</feature>
<dbReference type="GO" id="GO:0005737">
    <property type="term" value="C:cytoplasm"/>
    <property type="evidence" value="ECO:0007669"/>
    <property type="project" value="UniProtKB-ARBA"/>
</dbReference>
<dbReference type="FunFam" id="1.20.120.720:FF:000001">
    <property type="entry name" value="Myosin heavy chain, muscle"/>
    <property type="match status" value="1"/>
</dbReference>
<feature type="compositionally biased region" description="Basic and acidic residues" evidence="10">
    <location>
        <begin position="1796"/>
        <end position="1810"/>
    </location>
</feature>
<dbReference type="InterPro" id="IPR027417">
    <property type="entry name" value="P-loop_NTPase"/>
</dbReference>
<keyword evidence="2 9" id="KW-0547">Nucleotide-binding</keyword>
<evidence type="ECO:0000259" key="12">
    <source>
        <dbReference type="PROSITE" id="PS51844"/>
    </source>
</evidence>
<dbReference type="CDD" id="cd01377">
    <property type="entry name" value="MYSc_class_II"/>
    <property type="match status" value="1"/>
</dbReference>
<feature type="compositionally biased region" description="Acidic residues" evidence="10">
    <location>
        <begin position="1748"/>
        <end position="1757"/>
    </location>
</feature>
<reference evidence="13" key="1">
    <citation type="submission" date="2023-03" db="EMBL/GenBank/DDBJ databases">
        <authorList>
            <person name="Steffen K."/>
            <person name="Cardenas P."/>
        </authorList>
    </citation>
    <scope>NUCLEOTIDE SEQUENCE</scope>
</reference>
<keyword evidence="7 9" id="KW-0505">Motor protein</keyword>
<dbReference type="FunFam" id="1.10.10.820:FF:000001">
    <property type="entry name" value="Myosin heavy chain"/>
    <property type="match status" value="1"/>
</dbReference>
<feature type="compositionally biased region" description="Basic and acidic residues" evidence="10">
    <location>
        <begin position="1866"/>
        <end position="1883"/>
    </location>
</feature>
<evidence type="ECO:0000256" key="1">
    <source>
        <dbReference type="ARBA" id="ARBA00008314"/>
    </source>
</evidence>
<comment type="caution">
    <text evidence="13">The sequence shown here is derived from an EMBL/GenBank/DDBJ whole genome shotgun (WGS) entry which is preliminary data.</text>
</comment>
<feature type="region of interest" description="Actin-binding" evidence="9">
    <location>
        <begin position="668"/>
        <end position="690"/>
    </location>
</feature>
<dbReference type="GO" id="GO:0000146">
    <property type="term" value="F:microfilament motor activity"/>
    <property type="evidence" value="ECO:0007669"/>
    <property type="project" value="TreeGrafter"/>
</dbReference>
<feature type="compositionally biased region" description="Basic and acidic residues" evidence="10">
    <location>
        <begin position="1025"/>
        <end position="1039"/>
    </location>
</feature>
<dbReference type="GO" id="GO:0016020">
    <property type="term" value="C:membrane"/>
    <property type="evidence" value="ECO:0007669"/>
    <property type="project" value="TreeGrafter"/>
</dbReference>
<dbReference type="FunFam" id="1.20.58.530:FF:000003">
    <property type="entry name" value="Myosin heavy chain 10"/>
    <property type="match status" value="1"/>
</dbReference>
<dbReference type="InterPro" id="IPR008989">
    <property type="entry name" value="Myosin_S1_N"/>
</dbReference>
<evidence type="ECO:0000256" key="3">
    <source>
        <dbReference type="ARBA" id="ARBA00022840"/>
    </source>
</evidence>
<keyword evidence="4" id="KW-0112">Calmodulin-binding</keyword>
<evidence type="ECO:0000256" key="9">
    <source>
        <dbReference type="PROSITE-ProRule" id="PRU00782"/>
    </source>
</evidence>
<comment type="similarity">
    <text evidence="1 9">Belongs to the TRAFAC class myosin-kinesin ATPase superfamily. Myosin family.</text>
</comment>
<dbReference type="PROSITE" id="PS51844">
    <property type="entry name" value="SH3_LIKE"/>
    <property type="match status" value="1"/>
</dbReference>
<feature type="region of interest" description="Disordered" evidence="10">
    <location>
        <begin position="1698"/>
        <end position="1978"/>
    </location>
</feature>
<dbReference type="Gene3D" id="1.20.120.720">
    <property type="entry name" value="Myosin VI head, motor domain, U50 subdomain"/>
    <property type="match status" value="1"/>
</dbReference>
<dbReference type="InterPro" id="IPR004009">
    <property type="entry name" value="SH3_Myosin"/>
</dbReference>
<evidence type="ECO:0000256" key="8">
    <source>
        <dbReference type="ARBA" id="ARBA00023203"/>
    </source>
</evidence>
<dbReference type="Gene3D" id="1.20.5.4820">
    <property type="match status" value="1"/>
</dbReference>
<dbReference type="PANTHER" id="PTHR13140">
    <property type="entry name" value="MYOSIN"/>
    <property type="match status" value="1"/>
</dbReference>
<dbReference type="PROSITE" id="PS50096">
    <property type="entry name" value="IQ"/>
    <property type="match status" value="1"/>
</dbReference>
<feature type="compositionally biased region" description="Polar residues" evidence="10">
    <location>
        <begin position="1935"/>
        <end position="1951"/>
    </location>
</feature>
<keyword evidence="6 9" id="KW-0518">Myosin</keyword>
<dbReference type="PROSITE" id="PS51456">
    <property type="entry name" value="MYOSIN_MOTOR"/>
    <property type="match status" value="1"/>
</dbReference>
<feature type="compositionally biased region" description="Polar residues" evidence="10">
    <location>
        <begin position="1959"/>
        <end position="1969"/>
    </location>
</feature>
<evidence type="ECO:0000256" key="7">
    <source>
        <dbReference type="ARBA" id="ARBA00023175"/>
    </source>
</evidence>
<evidence type="ECO:0000256" key="6">
    <source>
        <dbReference type="ARBA" id="ARBA00023123"/>
    </source>
</evidence>
<dbReference type="EMBL" id="CASHTH010002741">
    <property type="protein sequence ID" value="CAI8034559.1"/>
    <property type="molecule type" value="Genomic_DNA"/>
</dbReference>
<feature type="compositionally biased region" description="Basic and acidic residues" evidence="10">
    <location>
        <begin position="1046"/>
        <end position="1056"/>
    </location>
</feature>
<feature type="region of interest" description="Disordered" evidence="10">
    <location>
        <begin position="1109"/>
        <end position="1152"/>
    </location>
</feature>
<feature type="compositionally biased region" description="Basic and acidic residues" evidence="10">
    <location>
        <begin position="1705"/>
        <end position="1715"/>
    </location>
</feature>
<dbReference type="FunFam" id="2.30.30.360:FF:000001">
    <property type="entry name" value="Myosin heavy chain"/>
    <property type="match status" value="1"/>
</dbReference>
<gene>
    <name evidence="13" type="ORF">GBAR_LOCUS19449</name>
</gene>
<feature type="compositionally biased region" description="Basic residues" evidence="10">
    <location>
        <begin position="1847"/>
        <end position="1856"/>
    </location>
</feature>
<dbReference type="InterPro" id="IPR001609">
    <property type="entry name" value="Myosin_head_motor_dom-like"/>
</dbReference>
<keyword evidence="3 9" id="KW-0067">ATP-binding</keyword>
<dbReference type="Gene3D" id="3.40.850.10">
    <property type="entry name" value="Kinesin motor domain"/>
    <property type="match status" value="1"/>
</dbReference>
<dbReference type="Pfam" id="PF00063">
    <property type="entry name" value="Myosin_head"/>
    <property type="match status" value="1"/>
</dbReference>
<dbReference type="PANTHER" id="PTHR13140:SF857">
    <property type="entry name" value="MYOSIN-11"/>
    <property type="match status" value="1"/>
</dbReference>
<dbReference type="Proteomes" id="UP001174909">
    <property type="component" value="Unassembled WGS sequence"/>
</dbReference>
<feature type="compositionally biased region" description="Polar residues" evidence="10">
    <location>
        <begin position="1723"/>
        <end position="1732"/>
    </location>
</feature>
<dbReference type="GO" id="GO:0007015">
    <property type="term" value="P:actin filament organization"/>
    <property type="evidence" value="ECO:0007669"/>
    <property type="project" value="TreeGrafter"/>
</dbReference>
<evidence type="ECO:0000313" key="14">
    <source>
        <dbReference type="Proteomes" id="UP001174909"/>
    </source>
</evidence>
<feature type="region of interest" description="Disordered" evidence="10">
    <location>
        <begin position="1216"/>
        <end position="1241"/>
    </location>
</feature>
<feature type="region of interest" description="Disordered" evidence="10">
    <location>
        <begin position="1261"/>
        <end position="1281"/>
    </location>
</feature>
<name>A0AA35SRW8_GEOBA</name>
<keyword evidence="14" id="KW-1185">Reference proteome</keyword>
<dbReference type="FunFam" id="3.40.850.10:FF:000101">
    <property type="entry name" value="Slow myosin heavy chain 2"/>
    <property type="match status" value="1"/>
</dbReference>
<dbReference type="SUPFAM" id="SSF52540">
    <property type="entry name" value="P-loop containing nucleoside triphosphate hydrolases"/>
    <property type="match status" value="1"/>
</dbReference>
<dbReference type="Gene3D" id="2.30.30.360">
    <property type="entry name" value="Myosin S1 fragment, N-terminal"/>
    <property type="match status" value="1"/>
</dbReference>
<protein>
    <submittedName>
        <fullName evidence="13">Myosin-11</fullName>
    </submittedName>
</protein>
<evidence type="ECO:0000256" key="5">
    <source>
        <dbReference type="ARBA" id="ARBA00023054"/>
    </source>
</evidence>
<dbReference type="Pfam" id="PF02736">
    <property type="entry name" value="Myosin_N"/>
    <property type="match status" value="1"/>
</dbReference>
<dbReference type="Gene3D" id="1.20.58.530">
    <property type="match status" value="1"/>
</dbReference>
<evidence type="ECO:0000256" key="2">
    <source>
        <dbReference type="ARBA" id="ARBA00022741"/>
    </source>
</evidence>
<accession>A0AA35SRW8</accession>
<keyword evidence="8 9" id="KW-0009">Actin-binding</keyword>
<evidence type="ECO:0000256" key="10">
    <source>
        <dbReference type="SAM" id="MobiDB-lite"/>
    </source>
</evidence>
<evidence type="ECO:0000259" key="11">
    <source>
        <dbReference type="PROSITE" id="PS51456"/>
    </source>
</evidence>
<keyword evidence="5" id="KW-0175">Coiled coil</keyword>
<organism evidence="13 14">
    <name type="scientific">Geodia barretti</name>
    <name type="common">Barrett's horny sponge</name>
    <dbReference type="NCBI Taxonomy" id="519541"/>
    <lineage>
        <taxon>Eukaryota</taxon>
        <taxon>Metazoa</taxon>
        <taxon>Porifera</taxon>
        <taxon>Demospongiae</taxon>
        <taxon>Heteroscleromorpha</taxon>
        <taxon>Tetractinellida</taxon>
        <taxon>Astrophorina</taxon>
        <taxon>Geodiidae</taxon>
        <taxon>Geodia</taxon>
    </lineage>
</organism>
<feature type="compositionally biased region" description="Basic and acidic residues" evidence="10">
    <location>
        <begin position="1220"/>
        <end position="1238"/>
    </location>
</feature>
<feature type="compositionally biased region" description="Basic and acidic residues" evidence="10">
    <location>
        <begin position="1109"/>
        <end position="1123"/>
    </location>
</feature>
<feature type="domain" description="Myosin motor" evidence="11">
    <location>
        <begin position="79"/>
        <end position="790"/>
    </location>
</feature>
<dbReference type="FunFam" id="1.20.5.4820:FF:000002">
    <property type="entry name" value="Myosin heavy chain 10"/>
    <property type="match status" value="1"/>
</dbReference>
<dbReference type="Gene3D" id="1.10.10.820">
    <property type="match status" value="1"/>
</dbReference>
<feature type="domain" description="Myosin N-terminal SH3-like" evidence="12">
    <location>
        <begin position="26"/>
        <end position="75"/>
    </location>
</feature>
<evidence type="ECO:0000313" key="13">
    <source>
        <dbReference type="EMBL" id="CAI8034559.1"/>
    </source>
</evidence>
<feature type="compositionally biased region" description="Polar residues" evidence="10">
    <location>
        <begin position="1774"/>
        <end position="1795"/>
    </location>
</feature>
<feature type="compositionally biased region" description="Basic and acidic residues" evidence="10">
    <location>
        <begin position="1305"/>
        <end position="1337"/>
    </location>
</feature>
<dbReference type="GO" id="GO:0005516">
    <property type="term" value="F:calmodulin binding"/>
    <property type="evidence" value="ECO:0007669"/>
    <property type="project" value="UniProtKB-KW"/>
</dbReference>
<dbReference type="GO" id="GO:0051015">
    <property type="term" value="F:actin filament binding"/>
    <property type="evidence" value="ECO:0007669"/>
    <property type="project" value="InterPro"/>
</dbReference>
<dbReference type="SMART" id="SM00242">
    <property type="entry name" value="MYSc"/>
    <property type="match status" value="1"/>
</dbReference>
<feature type="compositionally biased region" description="Basic and acidic residues" evidence="10">
    <location>
        <begin position="1137"/>
        <end position="1152"/>
    </location>
</feature>
<feature type="compositionally biased region" description="Basic and acidic residues" evidence="10">
    <location>
        <begin position="1762"/>
        <end position="1771"/>
    </location>
</feature>
<dbReference type="Pfam" id="PF01576">
    <property type="entry name" value="Myosin_tail_1"/>
    <property type="match status" value="1"/>
</dbReference>
<evidence type="ECO:0000256" key="4">
    <source>
        <dbReference type="ARBA" id="ARBA00022860"/>
    </source>
</evidence>
<dbReference type="InterPro" id="IPR002928">
    <property type="entry name" value="Myosin_tail"/>
</dbReference>
<dbReference type="SUPFAM" id="SSF57997">
    <property type="entry name" value="Tropomyosin"/>
    <property type="match status" value="1"/>
</dbReference>
<dbReference type="GO" id="GO:0005524">
    <property type="term" value="F:ATP binding"/>
    <property type="evidence" value="ECO:0007669"/>
    <property type="project" value="UniProtKB-UniRule"/>
</dbReference>
<dbReference type="Gene3D" id="1.20.5.340">
    <property type="match status" value="4"/>
</dbReference>
<dbReference type="GO" id="GO:0016459">
    <property type="term" value="C:myosin complex"/>
    <property type="evidence" value="ECO:0007669"/>
    <property type="project" value="UniProtKB-KW"/>
</dbReference>
<feature type="binding site" evidence="9">
    <location>
        <begin position="172"/>
        <end position="179"/>
    </location>
    <ligand>
        <name>ATP</name>
        <dbReference type="ChEBI" id="CHEBI:30616"/>
    </ligand>
</feature>
<sequence length="1978" mass="226761">MADEGLKYLVVDRRQISDVVAHSDWAKKKLVWIPHPDLGFVQGSITSEKQDQITVVLDDGSRKTLSKDDVQKMNPPKFDKVEDMAELSFLNEASVLHNLTSRYYSGLIYTYSGLFCVVVNPYKWLPIYTEKVIDMYKGKKRHEMPPHVYATADQAYRNMLLDRENQSILCTGESGAGKTENTKKVIQYLAVIAGASHHGKDKQLVRKASQHLMSKTGFTGRQGELEAQLLQANPILEAFGNAKTVKNDNSSRFGKFIRINFDQSGFIAGANIETYLLEKSRTIRQAPEERAFHIFYQVQKGMDEARKAEYLFGEASTYNFMSNGYVSVAGINDSAEFDDTVEAMNIMGLSEEEQGAVFRVVSAVLHFGNLQFKQERNSDQALLPDNTVAQKICKLTGMNVSDFTKALLKPKIKTGREFTVRSQNKSQAEFSSQALAKAFYERLFKWIVLRINKSLDRTLRSEASFIGILDIAGFEIFKLNSFEQLCINYTNEKLQQLFNHTMFILEQEEYKVEGIEWTFIDFGLDLQPTIDLIEKPMGILSLLDEECWFPKATDKSYVEKLTREHGTNDKFQKSDFRAKADFILVHYAGTVDYSCEQWLVKNMDPLNDNIVQLLANSNDWFVAQLWRDTANIVGMQTSDAAAAAGKFGVQKTRKGMFRTVGQLYKEQLNKLMDTLRSTQPHFVRCIIPNHEKKAGKIAAQLVLDQLRCNGVLEGIRICRLGFPNRVLFQEFRQRYEILTPGVIPKGFMDGKKSAEKMLTALDLDPASYRIGHSKVFFRAGVLAQLEEERDVKLTEVIVQFQARSRGYLGRKAYQKRVEQFRAIRIIQRNVQSYLKLRNWQWWRLFTKVKPLLQVTNAEDQKREMEEEIKRLNDRHEKLKFEMEAIAKKNGQALSENQRLEEQLREEKYLTQEAEEMKNMLTQKKLEVESLLVDSESRTEELDELNHALQAEKAKLQAAIQQLDEQVEEENASNQKLANERANAENKIKALEEQVTLNDDNIGKLSRDKKSLEEKLQEMQTALEGEENKSKTEHRSRLKLESGLQDSEEKLDREAKRRQELEKEKRKLQQEIAELQEQLAQARQKIDELETFIVRLQKELAVMTHKAEEEAAGRAKAEKEKRDLQTQLQETQDDLESEKEARAKAEKQKRQVNDELDRLRESLEEVESSTVAQQEIRTQRENELAVLKKTLEDEMAAHEDAIAAMRSKHSKAVDELNEQLESAKKSKQNMEKGKGKLEGENESLQLDLRDLRAAFAEGDKRRKTAEAQLSESQAKNTDDAAKIQDITSQNDKLKAELASVTTQLEELDRKSSGSERTVKDLKEQLEEAQERLTEENRAKINSNNKQKQLADEAERLNQQLEDEEEAKGALQVKLTQLTQQLNEAKKKVDDDQLELEEVQNGKRKLDQEAKALQERLEELKAENAKLARGKKKVQGELDDVTVNQESLHSQVATLEKKQKKFDSQLSEQLALAEKNAQERDQAEARARQAETKALSLTRELEGYQDKLDEVERLRKQLTMERDSLVESKDDAGKNVHSLAKAKQSLEAQLEEQKQLLEEVEDELQVCEDARLRLEINLQASKTNYERELAAKEEAAEELRRNLTKQVRELEAHLEEERKQRQVAQSAQKKLETELQDMENQLEAEAKGKEDAQRHYKKLHGQLKESNMGADEAVRAKLETAAKLKDLEKKVRTLEQDLNQAQEEVQNAERARRLAESEREELQDEVQSSTSKANSLAEEKRRIENRMSTLEEDLEEEQMNSEAALDKTRKAEQQADALSTENSQLQASIQKAESAKSQLEKQVKDMKERLEEAESMGVRRMKAQVQAMEGRVSSLEEQLDAATRERATAHRTLRRQDKKLKDVVQSVEDERKQAESYKGEADKALARMRTLKRNMEESEEETARLQAAKRRLQRELDELTEQNEQLQRDIARKGAGASSSRRQPFGSGASSRPSRTRHSKNPSGQAGNSGDSLADDDDDM</sequence>
<feature type="region of interest" description="Disordered" evidence="10">
    <location>
        <begin position="1020"/>
        <end position="1056"/>
    </location>
</feature>
<dbReference type="InterPro" id="IPR036961">
    <property type="entry name" value="Kinesin_motor_dom_sf"/>
</dbReference>
<dbReference type="SUPFAM" id="SSF90257">
    <property type="entry name" value="Myosin rod fragments"/>
    <property type="match status" value="4"/>
</dbReference>
<dbReference type="PRINTS" id="PR00193">
    <property type="entry name" value="MYOSINHEAVY"/>
</dbReference>
<dbReference type="GO" id="GO:0045177">
    <property type="term" value="C:apical part of cell"/>
    <property type="evidence" value="ECO:0007669"/>
    <property type="project" value="UniProtKB-ARBA"/>
</dbReference>
<proteinExistence type="inferred from homology"/>